<feature type="compositionally biased region" description="Polar residues" evidence="1">
    <location>
        <begin position="2674"/>
        <end position="2686"/>
    </location>
</feature>
<comment type="caution">
    <text evidence="2">The sequence shown here is derived from an EMBL/GenBank/DDBJ whole genome shotgun (WGS) entry which is preliminary data.</text>
</comment>
<name>A0A0N0P474_LEPSE</name>
<feature type="region of interest" description="Disordered" evidence="1">
    <location>
        <begin position="2112"/>
        <end position="2179"/>
    </location>
</feature>
<feature type="region of interest" description="Disordered" evidence="1">
    <location>
        <begin position="775"/>
        <end position="826"/>
    </location>
</feature>
<feature type="compositionally biased region" description="Polar residues" evidence="1">
    <location>
        <begin position="29"/>
        <end position="50"/>
    </location>
</feature>
<feature type="compositionally biased region" description="Polar residues" evidence="1">
    <location>
        <begin position="12"/>
        <end position="22"/>
    </location>
</feature>
<feature type="compositionally biased region" description="Low complexity" evidence="1">
    <location>
        <begin position="2243"/>
        <end position="2263"/>
    </location>
</feature>
<feature type="compositionally biased region" description="Basic and acidic residues" evidence="1">
    <location>
        <begin position="1544"/>
        <end position="1561"/>
    </location>
</feature>
<feature type="compositionally biased region" description="Polar residues" evidence="1">
    <location>
        <begin position="2324"/>
        <end position="2337"/>
    </location>
</feature>
<feature type="region of interest" description="Disordered" evidence="1">
    <location>
        <begin position="1074"/>
        <end position="1095"/>
    </location>
</feature>
<feature type="compositionally biased region" description="Polar residues" evidence="1">
    <location>
        <begin position="967"/>
        <end position="979"/>
    </location>
</feature>
<dbReference type="OMA" id="RHQTHPN"/>
<accession>A0A0N0P474</accession>
<feature type="region of interest" description="Disordered" evidence="1">
    <location>
        <begin position="123"/>
        <end position="144"/>
    </location>
</feature>
<feature type="region of interest" description="Disordered" evidence="1">
    <location>
        <begin position="1436"/>
        <end position="1564"/>
    </location>
</feature>
<feature type="compositionally biased region" description="Low complexity" evidence="1">
    <location>
        <begin position="871"/>
        <end position="882"/>
    </location>
</feature>
<sequence length="2881" mass="300565">MPATPYAIHTKSAANVGSSRSNVAREMGSATTSHNRGENSTTSELNSTAPRTDGANKAAASACQTPLHHTIIQGSSSYPSPRFESADGSSQMTPDAPSAVRSTAPSADTTSVEHLLCNTSNFSSAATEGGTQNATPPVPNLLTDLGLQDSANMEADLVKGADKASGDAARRGRSSNAGAAQRRAPLPLLAGAIATTAPLPLECTSASPSSSPNLSPPSQAEDTSCIPTHYSPRIFNRGRRTQVISVCGSSSSSRSSDASVVICFNFQGPSLNSTSPPHPSGREQNELLGEHAEDDSGAAAVACIDDALIVEEALPAVLDPSNRSGRVSPRGFPGLRTAASTLGSQPPTLADVTQAPESQVASSWDSSSVEISNRSVVSQVNGCDGRRGDAAAKTGASPNVAGTSTAPVAQRCFRGCHGAERGKQLRLGQPSEGAGSGSGASACESIETAVYHEHDFHLSGDRTTQTVPQSVQTYREAVVSRSACAQAGDRRRVPPILLRRLPRSGANAGKSETSVAEHSGSLSCMDADAISSRVALPSPHVGCSSPKQPPIVEDKCSAALQSSQRQSSDLEAAMADASKHSSERLVPAALEHSVTATSRPPNSRAHLSLLEASDYPEISECSPYRPPPPSPPPQQQHEQLPQPPPTTRAPLSLSASCFSQEALLSLDCMAPAMQEGLQDDRLPVSEGVTTSESNNCVPARTSLLSPAQTTSARPTCCSAFSTRLSASKDGAGNDSGSLRVGAFTSLLSSPLHRAAPTPPDPAAPLPRATEQLACLSGGKEATQSSQLSREGKISAPQLARKSVIPAMRSSPVEPSPTSPVDTPITPDVMGTRVSDLQRHLTQFTATPQLVPAASRDFFVHGAQRMGGGSNGTAAPAAKGPPTVRGLDGRTALPLPLTVEQRMVAHPLLGENSASDYLSDPRIDSSAPHLLTMLMLDAQRVSARSADETRASELLAATPKNEIGGTGSRSVSSANSVQTQASAKEEEEASRSPDHRVNDDGGFPIYKRPASEVMEKRTGRQKKVASVSSIPSNSVTRAVLPVQTTLPRASPITETAAAHLTLATTFVTTLDTNTAHSSASRNGNCNSPMYSSETGGGDRAATLVAVPGEVNPIPSHLYTDLVHAQTTLPASTDMSGSSASSGRAPSPRPVPLCGRQQSHAASLSLVSPPISQGTSLLPGGRYCHGSLSASLPPYPTKPAAPPLSDTPPLRDSHTSLAQHTGLQAASPISGHSAVLISGVSSPDWSASLPPPPPSPPQRLQDAHTAVLSAHRVAAVRDGAATLTAQESTSSMVAQARMERELSKQPLAGDVKVSANAASPYAASARCARAVLRPLRGSVEQRGKMPSNRAPLPPSVPVHPLADGRGSSQVPEELPSTEGNQHSAISVEQQREGEGQPPQPPLQGTDEPSRQDVRSVTPATASPSAATSVSFVALTSSNATHPLNPPRAMAPSVPSKPSTPAAAAKNTMSKQSDEHTNEKTREDTTLPHATSSLPPPPPQKRLPTTHPVEVQGPESTNAETPPTPQSPPTASPSPSHNNQGLKVRRVPSDERRLRSARAEDALPKKAKATNTAVKAFIAKGESPTRNSSAHVKAALPAARHAAVALPFFRPSHRSVTAITAQDTASWISTPQYSPAVAAARSSPLRRDGKRCASPRVQELPSSHEVPLDLEALDNADLAVPRSLSMYYFQSGAPPSAAAAAAMAFPHNITASPSPSAAREPPQRTASSGPAPPSSTTASVFSPKRTALAPAAAPLSNAAAPAVTPPPPPNAAAPAHTLTKSCFVAASPYARVPTYNCPQAPPTADIISTEDAAAKDTMHLRQWEKVVREAEGEGGVVPASRLPPQQALRLASSFSVRRTPRSPGTGWTARAACLDSTPGTDFAPSIIPASAGTADSRTSSPEASVLLRAFGVWPPVRQQDQQHPQQGQRQHPSEEAPRQANAIDTERAAAASQALQPPMPRRSRKQIRGNRTASTAPYLLRMGAPHLPARLPSTRNALAARQQPPPPRCQHSPQGSPRAVASHRYQESSPKPGRNTVATSPLSHCPSLPVSPLTSNVAPRITSASTATHTQTIDTSSFSGPSLIPAPARTESPRAYRCSVGSQTDRVPIARTALLPSPHRPSASPQASQEGRLASASRTPAALVRPLQPSRLRSSARERYRSPISSPTVPPQKPSPAEGAPLVWHPSLPVSPHREWFSNAHTADFLATPMCEVPGLFSHVNALGARDGTVIREILPQCGSSTANAISLSGSPGSSQPTSTSSISPQAHQRQAGYRSYLPRTLPSLTLTPDPIPVTMLSTPLTAVQRPHSVDMTGRAERRSGRHRKPSSGSGALSKLSTLGQRLIPLWWRKGRESSNSNNSRNSNRPSPAPMPLPTAQPLSASSPLQPQQPSPQHPTPQGDTASCRSPPLSTSQKHLQPPTGFASPRRLIRPDGALYVMEPTRSGHSGAGDCDVPTDGQQQQRQKGWQCRGSAPLLLSPGPPSPVIIATASAPRFQPRATATPASIVQNSAGAERSSCASAGQPLRSVSSLTASGGSLPGTGSRVNYYGAYQRSLHLGSTPTSRTSHSQVLSSTPLSYPQPAQCHQPPSAVDPRSSTGNGAATTLRHNTRGAQQRGGAGGGSADAASLSGSNAPQAAGTARSSPPQAGVRRYAAGASGKPRNIPFYGVRSRRRPPPQQTLRSDFLRSSLNDDPALAAGESMYRRRGGARDANGHATRVPALTRAALDTFQRAQAAANAASTRRLPSPPQQSRQQQQLVPEAYLTNPHYREQRSRAQANCRVVESGAVYVEDVTPALSAPSSGGCRPSVPFPRPNASPKENGHSEVQRTTRVPPVPKLSPRALSTAAAPRVAFPPSYKPETGPRARYSPSPVPVAPSYATDARYRQ</sequence>
<feature type="compositionally biased region" description="Basic and acidic residues" evidence="1">
    <location>
        <begin position="1008"/>
        <end position="1017"/>
    </location>
</feature>
<feature type="region of interest" description="Disordered" evidence="1">
    <location>
        <begin position="1192"/>
        <end position="1213"/>
    </location>
</feature>
<feature type="region of interest" description="Disordered" evidence="1">
    <location>
        <begin position="2554"/>
        <end position="2711"/>
    </location>
</feature>
<reference evidence="2 3" key="1">
    <citation type="journal article" date="2015" name="PLoS Pathog.">
        <title>Leptomonas seymouri: Adaptations to the Dixenous Life Cycle Analyzed by Genome Sequencing, Transcriptome Profiling and Co-infection with Leishmania donovani.</title>
        <authorList>
            <person name="Kraeva N."/>
            <person name="Butenko A."/>
            <person name="Hlavacova J."/>
            <person name="Kostygov A."/>
            <person name="Myskova J."/>
            <person name="Grybchuk D."/>
            <person name="Lestinova T."/>
            <person name="Votypka J."/>
            <person name="Volf P."/>
            <person name="Opperdoes F."/>
            <person name="Flegontov P."/>
            <person name="Lukes J."/>
            <person name="Yurchenko V."/>
        </authorList>
    </citation>
    <scope>NUCLEOTIDE SEQUENCE [LARGE SCALE GENOMIC DNA]</scope>
    <source>
        <strain evidence="2 3">ATCC 30220</strain>
    </source>
</reference>
<feature type="compositionally biased region" description="Polar residues" evidence="1">
    <location>
        <begin position="123"/>
        <end position="135"/>
    </location>
</feature>
<dbReference type="OrthoDB" id="10692071at2759"/>
<feature type="compositionally biased region" description="Low complexity" evidence="1">
    <location>
        <begin position="1413"/>
        <end position="1424"/>
    </location>
</feature>
<dbReference type="Proteomes" id="UP000038009">
    <property type="component" value="Unassembled WGS sequence"/>
</dbReference>
<feature type="region of interest" description="Disordered" evidence="1">
    <location>
        <begin position="321"/>
        <end position="404"/>
    </location>
</feature>
<feature type="compositionally biased region" description="Pro residues" evidence="1">
    <location>
        <begin position="624"/>
        <end position="634"/>
    </location>
</feature>
<feature type="region of interest" description="Disordered" evidence="1">
    <location>
        <begin position="2296"/>
        <end position="2460"/>
    </location>
</feature>
<feature type="compositionally biased region" description="Polar residues" evidence="1">
    <location>
        <begin position="1154"/>
        <end position="1166"/>
    </location>
</feature>
<feature type="compositionally biased region" description="Polar residues" evidence="1">
    <location>
        <begin position="1075"/>
        <end position="1092"/>
    </location>
</feature>
<evidence type="ECO:0000313" key="3">
    <source>
        <dbReference type="Proteomes" id="UP000038009"/>
    </source>
</evidence>
<feature type="compositionally biased region" description="Pro residues" evidence="1">
    <location>
        <begin position="1192"/>
        <end position="1204"/>
    </location>
</feature>
<feature type="compositionally biased region" description="Pro residues" evidence="1">
    <location>
        <begin position="1519"/>
        <end position="1529"/>
    </location>
</feature>
<feature type="region of interest" description="Disordered" evidence="1">
    <location>
        <begin position="1994"/>
        <end position="2100"/>
    </location>
</feature>
<protein>
    <submittedName>
        <fullName evidence="2">Uncharacterized protein</fullName>
    </submittedName>
</protein>
<feature type="compositionally biased region" description="Low complexity" evidence="1">
    <location>
        <begin position="2373"/>
        <end position="2383"/>
    </location>
</feature>
<feature type="region of interest" description="Disordered" evidence="1">
    <location>
        <begin position="557"/>
        <end position="582"/>
    </location>
</feature>
<feature type="compositionally biased region" description="Basic and acidic residues" evidence="1">
    <location>
        <begin position="988"/>
        <end position="998"/>
    </location>
</feature>
<feature type="compositionally biased region" description="Low complexity" evidence="1">
    <location>
        <begin position="1134"/>
        <end position="1144"/>
    </location>
</feature>
<feature type="compositionally biased region" description="Polar residues" evidence="1">
    <location>
        <begin position="2554"/>
        <end position="2573"/>
    </location>
</feature>
<feature type="region of interest" description="Disordered" evidence="1">
    <location>
        <begin position="1914"/>
        <end position="1976"/>
    </location>
</feature>
<evidence type="ECO:0000313" key="2">
    <source>
        <dbReference type="EMBL" id="KPI84966.1"/>
    </source>
</evidence>
<feature type="region of interest" description="Disordered" evidence="1">
    <location>
        <begin position="203"/>
        <end position="224"/>
    </location>
</feature>
<feature type="region of interest" description="Disordered" evidence="1">
    <location>
        <begin position="2242"/>
        <end position="2269"/>
    </location>
</feature>
<feature type="compositionally biased region" description="Low complexity" evidence="1">
    <location>
        <begin position="1448"/>
        <end position="1462"/>
    </location>
</feature>
<feature type="compositionally biased region" description="Low complexity" evidence="1">
    <location>
        <begin position="1914"/>
        <end position="1927"/>
    </location>
</feature>
<dbReference type="VEuPathDB" id="TriTrypDB:Lsey_0218_0080"/>
<gene>
    <name evidence="2" type="ORF">ABL78_5981</name>
</gene>
<feature type="compositionally biased region" description="Low complexity" evidence="1">
    <location>
        <begin position="203"/>
        <end position="218"/>
    </location>
</feature>
<feature type="compositionally biased region" description="Polar residues" evidence="1">
    <location>
        <begin position="2590"/>
        <end position="2608"/>
    </location>
</feature>
<feature type="compositionally biased region" description="Polar residues" evidence="1">
    <location>
        <begin position="100"/>
        <end position="110"/>
    </location>
</feature>
<feature type="region of interest" description="Disordered" evidence="1">
    <location>
        <begin position="866"/>
        <end position="885"/>
    </location>
</feature>
<feature type="compositionally biased region" description="Polar residues" evidence="1">
    <location>
        <begin position="1375"/>
        <end position="1385"/>
    </location>
</feature>
<feature type="compositionally biased region" description="Basic and acidic residues" evidence="1">
    <location>
        <begin position="160"/>
        <end position="170"/>
    </location>
</feature>
<feature type="region of interest" description="Disordered" evidence="1">
    <location>
        <begin position="2728"/>
        <end position="2752"/>
    </location>
</feature>
<feature type="region of interest" description="Disordered" evidence="1">
    <location>
        <begin position="1337"/>
        <end position="1424"/>
    </location>
</feature>
<feature type="region of interest" description="Disordered" evidence="1">
    <location>
        <begin position="617"/>
        <end position="651"/>
    </location>
</feature>
<organism evidence="2 3">
    <name type="scientific">Leptomonas seymouri</name>
    <dbReference type="NCBI Taxonomy" id="5684"/>
    <lineage>
        <taxon>Eukaryota</taxon>
        <taxon>Discoba</taxon>
        <taxon>Euglenozoa</taxon>
        <taxon>Kinetoplastea</taxon>
        <taxon>Metakinetoplastina</taxon>
        <taxon>Trypanosomatida</taxon>
        <taxon>Trypanosomatidae</taxon>
        <taxon>Leishmaniinae</taxon>
        <taxon>Leptomonas</taxon>
    </lineage>
</organism>
<proteinExistence type="predicted"/>
<feature type="region of interest" description="Disordered" evidence="1">
    <location>
        <begin position="1708"/>
        <end position="1737"/>
    </location>
</feature>
<feature type="region of interest" description="Disordered" evidence="1">
    <location>
        <begin position="1128"/>
        <end position="1166"/>
    </location>
</feature>
<dbReference type="EMBL" id="LJSK01000218">
    <property type="protein sequence ID" value="KPI84966.1"/>
    <property type="molecule type" value="Genomic_DNA"/>
</dbReference>
<feature type="compositionally biased region" description="Basic and acidic residues" evidence="1">
    <location>
        <begin position="1469"/>
        <end position="1483"/>
    </location>
</feature>
<feature type="region of interest" description="Disordered" evidence="1">
    <location>
        <begin position="160"/>
        <end position="183"/>
    </location>
</feature>
<feature type="compositionally biased region" description="Polar residues" evidence="1">
    <location>
        <begin position="338"/>
        <end position="347"/>
    </location>
</feature>
<feature type="compositionally biased region" description="Polar residues" evidence="1">
    <location>
        <begin position="2393"/>
        <end position="2412"/>
    </location>
</feature>
<feature type="region of interest" description="Disordered" evidence="1">
    <location>
        <begin position="2792"/>
        <end position="2881"/>
    </location>
</feature>
<feature type="compositionally biased region" description="Low complexity" evidence="1">
    <location>
        <begin position="2351"/>
        <end position="2363"/>
    </location>
</feature>
<feature type="compositionally biased region" description="Polar residues" evidence="1">
    <location>
        <begin position="2049"/>
        <end position="2077"/>
    </location>
</feature>
<feature type="compositionally biased region" description="Low complexity" evidence="1">
    <location>
        <begin position="358"/>
        <end position="372"/>
    </location>
</feature>
<feature type="region of interest" description="Disordered" evidence="1">
    <location>
        <begin position="1"/>
        <end position="110"/>
    </location>
</feature>
<feature type="region of interest" description="Disordered" evidence="1">
    <location>
        <begin position="953"/>
        <end position="1027"/>
    </location>
</feature>
<keyword evidence="3" id="KW-1185">Reference proteome</keyword>
<feature type="compositionally biased region" description="Low complexity" evidence="1">
    <location>
        <begin position="174"/>
        <end position="183"/>
    </location>
</feature>
<feature type="compositionally biased region" description="Low complexity" evidence="1">
    <location>
        <begin position="1708"/>
        <end position="1736"/>
    </location>
</feature>
<feature type="region of interest" description="Disordered" evidence="1">
    <location>
        <begin position="1638"/>
        <end position="1660"/>
    </location>
</feature>
<evidence type="ECO:0000256" key="1">
    <source>
        <dbReference type="SAM" id="MobiDB-lite"/>
    </source>
</evidence>